<dbReference type="PANTHER" id="PTHR34796">
    <property type="entry name" value="EXPRESSED PROTEIN"/>
    <property type="match status" value="1"/>
</dbReference>
<proteinExistence type="predicted"/>
<keyword evidence="2" id="KW-1185">Reference proteome</keyword>
<dbReference type="EMBL" id="JAAKYA010000071">
    <property type="protein sequence ID" value="NGO39748.1"/>
    <property type="molecule type" value="Genomic_DNA"/>
</dbReference>
<comment type="caution">
    <text evidence="1">The sequence shown here is derived from an EMBL/GenBank/DDBJ whole genome shotgun (WGS) entry which is preliminary data.</text>
</comment>
<accession>A0A6M1RI66</accession>
<dbReference type="InterPro" id="IPR005500">
    <property type="entry name" value="DUF309"/>
</dbReference>
<dbReference type="Proteomes" id="UP000477311">
    <property type="component" value="Unassembled WGS sequence"/>
</dbReference>
<dbReference type="RefSeq" id="WP_165107956.1">
    <property type="nucleotide sequence ID" value="NZ_JAAKYA010000071.1"/>
</dbReference>
<dbReference type="Gene3D" id="1.10.3450.10">
    <property type="entry name" value="TTHA0068-like"/>
    <property type="match status" value="1"/>
</dbReference>
<gene>
    <name evidence="1" type="ORF">G4L39_10130</name>
</gene>
<organism evidence="1 2">
    <name type="scientific">Limisphaera ngatamarikiensis</name>
    <dbReference type="NCBI Taxonomy" id="1324935"/>
    <lineage>
        <taxon>Bacteria</taxon>
        <taxon>Pseudomonadati</taxon>
        <taxon>Verrucomicrobiota</taxon>
        <taxon>Verrucomicrobiia</taxon>
        <taxon>Limisphaerales</taxon>
        <taxon>Limisphaeraceae</taxon>
        <taxon>Limisphaera</taxon>
    </lineage>
</organism>
<dbReference type="PANTHER" id="PTHR34796:SF1">
    <property type="entry name" value="EXPRESSED PROTEIN"/>
    <property type="match status" value="1"/>
</dbReference>
<evidence type="ECO:0000313" key="1">
    <source>
        <dbReference type="EMBL" id="NGO39748.1"/>
    </source>
</evidence>
<name>A0A6M1RI66_9BACT</name>
<dbReference type="SUPFAM" id="SSF140663">
    <property type="entry name" value="TTHA0068-like"/>
    <property type="match status" value="1"/>
</dbReference>
<sequence>MNPKKDKIRALTRAWTGHGWDARYLGYFECFNQGRFYEAHDVLEDLWLEARGTGRGDFYKALIQLAGAFVHLQKDRLPPAAALLRRAVDHLRGYPAAFEGVHVPGLLALAEEWIRALEGGGLGVNPLRHRSPPRLAWPVGSGPG</sequence>
<dbReference type="InterPro" id="IPR023203">
    <property type="entry name" value="TTHA0068_sf"/>
</dbReference>
<reference evidence="1 2" key="1">
    <citation type="submission" date="2020-02" db="EMBL/GenBank/DDBJ databases">
        <title>Draft genome sequence of Limisphaera ngatamarikiensis NGM72.4T, a thermophilic Verrucomicrobia grouped in subdivision 3.</title>
        <authorList>
            <person name="Carere C.R."/>
            <person name="Steen J."/>
            <person name="Hugenholtz P."/>
            <person name="Stott M.B."/>
        </authorList>
    </citation>
    <scope>NUCLEOTIDE SEQUENCE [LARGE SCALE GENOMIC DNA]</scope>
    <source>
        <strain evidence="1 2">NGM72.4</strain>
    </source>
</reference>
<dbReference type="AlphaFoldDB" id="A0A6M1RI66"/>
<protein>
    <submittedName>
        <fullName evidence="1">DUF309 domain-containing protein</fullName>
    </submittedName>
</protein>
<evidence type="ECO:0000313" key="2">
    <source>
        <dbReference type="Proteomes" id="UP000477311"/>
    </source>
</evidence>
<dbReference type="Pfam" id="PF03745">
    <property type="entry name" value="DUF309"/>
    <property type="match status" value="1"/>
</dbReference>